<dbReference type="InterPro" id="IPR022043">
    <property type="entry name" value="CAF1A_DD"/>
</dbReference>
<evidence type="ECO:0000259" key="8">
    <source>
        <dbReference type="Pfam" id="PF11600"/>
    </source>
</evidence>
<evidence type="ECO:0000259" key="9">
    <source>
        <dbReference type="Pfam" id="PF12253"/>
    </source>
</evidence>
<reference evidence="10" key="1">
    <citation type="submission" date="2020-01" db="EMBL/GenBank/DDBJ databases">
        <title>Genome Sequencing of Three Apophysomyces-Like Fungal Strains Confirms a Novel Fungal Genus in the Mucoromycota with divergent Burkholderia-like Endosymbiotic Bacteria.</title>
        <authorList>
            <person name="Stajich J.E."/>
            <person name="Macias A.M."/>
            <person name="Carter-House D."/>
            <person name="Lovett B."/>
            <person name="Kasson L.R."/>
            <person name="Berry K."/>
            <person name="Grigoriev I."/>
            <person name="Chang Y."/>
            <person name="Spatafora J."/>
            <person name="Kasson M.T."/>
        </authorList>
    </citation>
    <scope>NUCLEOTIDE SEQUENCE</scope>
    <source>
        <strain evidence="10">NRRL A-21654</strain>
    </source>
</reference>
<name>A0A8H7BVE4_9FUNG</name>
<keyword evidence="5" id="KW-0234">DNA repair</keyword>
<dbReference type="GO" id="GO:0006281">
    <property type="term" value="P:DNA repair"/>
    <property type="evidence" value="ECO:0007669"/>
    <property type="project" value="UniProtKB-KW"/>
</dbReference>
<dbReference type="GO" id="GO:0006334">
    <property type="term" value="P:nucleosome assembly"/>
    <property type="evidence" value="ECO:0007669"/>
    <property type="project" value="TreeGrafter"/>
</dbReference>
<evidence type="ECO:0000256" key="1">
    <source>
        <dbReference type="ARBA" id="ARBA00004123"/>
    </source>
</evidence>
<dbReference type="AlphaFoldDB" id="A0A8H7BVE4"/>
<keyword evidence="2" id="KW-0235">DNA replication</keyword>
<feature type="compositionally biased region" description="Polar residues" evidence="7">
    <location>
        <begin position="522"/>
        <end position="533"/>
    </location>
</feature>
<feature type="domain" description="Chromatin assembly factor 1 subunit A dimerization" evidence="9">
    <location>
        <begin position="420"/>
        <end position="485"/>
    </location>
</feature>
<evidence type="ECO:0000313" key="11">
    <source>
        <dbReference type="Proteomes" id="UP000605846"/>
    </source>
</evidence>
<dbReference type="EMBL" id="JABAYA010000050">
    <property type="protein sequence ID" value="KAF7727736.1"/>
    <property type="molecule type" value="Genomic_DNA"/>
</dbReference>
<keyword evidence="3" id="KW-0227">DNA damage</keyword>
<evidence type="ECO:0000256" key="3">
    <source>
        <dbReference type="ARBA" id="ARBA00022763"/>
    </source>
</evidence>
<feature type="region of interest" description="Disordered" evidence="7">
    <location>
        <begin position="460"/>
        <end position="481"/>
    </location>
</feature>
<evidence type="ECO:0000256" key="4">
    <source>
        <dbReference type="ARBA" id="ARBA00023186"/>
    </source>
</evidence>
<dbReference type="OrthoDB" id="440676at2759"/>
<evidence type="ECO:0000256" key="7">
    <source>
        <dbReference type="SAM" id="MobiDB-lite"/>
    </source>
</evidence>
<proteinExistence type="predicted"/>
<feature type="compositionally biased region" description="Basic and acidic residues" evidence="7">
    <location>
        <begin position="258"/>
        <end position="296"/>
    </location>
</feature>
<feature type="compositionally biased region" description="Basic and acidic residues" evidence="7">
    <location>
        <begin position="230"/>
        <end position="245"/>
    </location>
</feature>
<evidence type="ECO:0000256" key="6">
    <source>
        <dbReference type="ARBA" id="ARBA00023242"/>
    </source>
</evidence>
<evidence type="ECO:0000256" key="5">
    <source>
        <dbReference type="ARBA" id="ARBA00023204"/>
    </source>
</evidence>
<dbReference type="Proteomes" id="UP000605846">
    <property type="component" value="Unassembled WGS sequence"/>
</dbReference>
<gene>
    <name evidence="10" type="ORF">EC973_007195</name>
</gene>
<organism evidence="10 11">
    <name type="scientific">Apophysomyces ossiformis</name>
    <dbReference type="NCBI Taxonomy" id="679940"/>
    <lineage>
        <taxon>Eukaryota</taxon>
        <taxon>Fungi</taxon>
        <taxon>Fungi incertae sedis</taxon>
        <taxon>Mucoromycota</taxon>
        <taxon>Mucoromycotina</taxon>
        <taxon>Mucoromycetes</taxon>
        <taxon>Mucorales</taxon>
        <taxon>Mucorineae</taxon>
        <taxon>Mucoraceae</taxon>
        <taxon>Apophysomyces</taxon>
    </lineage>
</organism>
<dbReference type="PANTHER" id="PTHR15272:SF0">
    <property type="entry name" value="CHROMATIN ASSEMBLY FACTOR 1 SUBUNIT A"/>
    <property type="match status" value="1"/>
</dbReference>
<feature type="domain" description="Chromatin assembly factor 1 p150 subunit acidic region" evidence="8">
    <location>
        <begin position="212"/>
        <end position="319"/>
    </location>
</feature>
<dbReference type="Pfam" id="PF12253">
    <property type="entry name" value="CAF1A_dimeriz"/>
    <property type="match status" value="1"/>
</dbReference>
<comment type="subcellular location">
    <subcellularLocation>
        <location evidence="1">Nucleus</location>
    </subcellularLocation>
</comment>
<dbReference type="GO" id="GO:0033186">
    <property type="term" value="C:CAF-1 complex"/>
    <property type="evidence" value="ECO:0007669"/>
    <property type="project" value="TreeGrafter"/>
</dbReference>
<sequence length="659" mass="76079">MIIDAENWTLIVLQAHDVFKDGKLIHQEPKLRPENHLAVTQRKNPCLLSELSSRQITYTLGIVEFRSYRLQLEQDPARWSSTETYELPHEFYSLVAVIVQDSDETISILAHRINDILSPFARKEQISDRFVEAIEKVIRSVAHREKYGVSNQVLNGLEGSPSTIPAHLTWHRWEVKDISSFPSDIQLLIQHRRAARKHVSDIATQAFQNLPSEQKLAMLQSKTRKHHQREKAEAQMGEEERKLAEENELEKEEKRRKKEEEKKKKEEEKRKREEEKRLREEERKKREEEKRKKEQSQLRLTSLFSKSTEEKSQTSAATEYGRSNSDNVTMFNTRPTESVSSDFERIITSSPSAPPYSHVQVVKELQDHYLQELKTKNRKITRRRGNKCTIDLRALLLGPSMSSSDLQVLNQNLRSTLKMKLLQFAEDVRPAYYGTWTKQSDVLTGRRPLAKDNELIDYDHDSEAEWGVESEGEDIHSGDEDDEDLAADFIDQDDAGWLVPEGYLSENEGVDSDSEKSGGTGSQTIVRSKLQQNSSKRTMIRQVILGPCFENDNGQTDDELMKPYETKMLTDCSGGYDPFFVEPVAKETRFTEQHANELIHIIEGKASNMLNLVTEAKTNWLLRDVPKKQIEAKIKDLMVKEKRGTDTKAAWYSKEHANN</sequence>
<evidence type="ECO:0000313" key="10">
    <source>
        <dbReference type="EMBL" id="KAF7727736.1"/>
    </source>
</evidence>
<feature type="compositionally biased region" description="Polar residues" evidence="7">
    <location>
        <begin position="313"/>
        <end position="336"/>
    </location>
</feature>
<accession>A0A8H7BVE4</accession>
<protein>
    <recommendedName>
        <fullName evidence="12">Chromatin assembly factor 1 subunit A</fullName>
    </recommendedName>
</protein>
<keyword evidence="4" id="KW-0143">Chaperone</keyword>
<dbReference type="Pfam" id="PF11600">
    <property type="entry name" value="CAF1A_acidic"/>
    <property type="match status" value="1"/>
</dbReference>
<feature type="region of interest" description="Disordered" evidence="7">
    <location>
        <begin position="219"/>
        <end position="336"/>
    </location>
</feature>
<evidence type="ECO:0000256" key="2">
    <source>
        <dbReference type="ARBA" id="ARBA00022705"/>
    </source>
</evidence>
<feature type="region of interest" description="Disordered" evidence="7">
    <location>
        <begin position="505"/>
        <end position="533"/>
    </location>
</feature>
<keyword evidence="11" id="KW-1185">Reference proteome</keyword>
<comment type="caution">
    <text evidence="10">The sequence shown here is derived from an EMBL/GenBank/DDBJ whole genome shotgun (WGS) entry which is preliminary data.</text>
</comment>
<dbReference type="InterPro" id="IPR021644">
    <property type="entry name" value="CAF-1_p150_acidic"/>
</dbReference>
<keyword evidence="6" id="KW-0539">Nucleus</keyword>
<dbReference type="GO" id="GO:0005634">
    <property type="term" value="C:nucleus"/>
    <property type="evidence" value="ECO:0007669"/>
    <property type="project" value="UniProtKB-SubCell"/>
</dbReference>
<dbReference type="PANTHER" id="PTHR15272">
    <property type="entry name" value="CHROMATIN ASSEMBLY FACTOR 1 SUBUNIT A CAF-1 SUBUNIT A"/>
    <property type="match status" value="1"/>
</dbReference>
<dbReference type="GO" id="GO:0006260">
    <property type="term" value="P:DNA replication"/>
    <property type="evidence" value="ECO:0007669"/>
    <property type="project" value="UniProtKB-KW"/>
</dbReference>
<feature type="compositionally biased region" description="Polar residues" evidence="7">
    <location>
        <begin position="297"/>
        <end position="306"/>
    </location>
</feature>
<evidence type="ECO:0008006" key="12">
    <source>
        <dbReference type="Google" id="ProtNLM"/>
    </source>
</evidence>